<evidence type="ECO:0000313" key="9">
    <source>
        <dbReference type="Proteomes" id="UP000298112"/>
    </source>
</evidence>
<dbReference type="RefSeq" id="WP_135656819.1">
    <property type="nucleotide sequence ID" value="NZ_RQHF01000008.1"/>
</dbReference>
<name>A0ABY2NSU4_9LEPT</name>
<dbReference type="CDD" id="cd05254">
    <property type="entry name" value="dTDP_HR_like_SDR_e"/>
    <property type="match status" value="1"/>
</dbReference>
<dbReference type="PANTHER" id="PTHR10491:SF4">
    <property type="entry name" value="METHIONINE ADENOSYLTRANSFERASE 2 SUBUNIT BETA"/>
    <property type="match status" value="1"/>
</dbReference>
<keyword evidence="6" id="KW-0521">NADP</keyword>
<comment type="similarity">
    <text evidence="2 6">Belongs to the dTDP-4-dehydrorhamnose reductase family.</text>
</comment>
<dbReference type="Proteomes" id="UP000298112">
    <property type="component" value="Unassembled WGS sequence"/>
</dbReference>
<accession>A0ABY2NSU4</accession>
<dbReference type="EMBL" id="RQHF01000008">
    <property type="protein sequence ID" value="TGM60695.1"/>
    <property type="molecule type" value="Genomic_DNA"/>
</dbReference>
<dbReference type="PANTHER" id="PTHR10491">
    <property type="entry name" value="DTDP-4-DEHYDRORHAMNOSE REDUCTASE"/>
    <property type="match status" value="1"/>
</dbReference>
<feature type="domain" description="RmlD-like substrate binding" evidence="7">
    <location>
        <begin position="6"/>
        <end position="290"/>
    </location>
</feature>
<comment type="pathway">
    <text evidence="1 6">Carbohydrate biosynthesis; dTDP-L-rhamnose biosynthesis.</text>
</comment>
<dbReference type="Pfam" id="PF04321">
    <property type="entry name" value="RmlD_sub_bind"/>
    <property type="match status" value="1"/>
</dbReference>
<comment type="caution">
    <text evidence="8">The sequence shown here is derived from an EMBL/GenBank/DDBJ whole genome shotgun (WGS) entry which is preliminary data.</text>
</comment>
<gene>
    <name evidence="8" type="ORF">EHQ95_02115</name>
</gene>
<evidence type="ECO:0000259" key="7">
    <source>
        <dbReference type="Pfam" id="PF04321"/>
    </source>
</evidence>
<dbReference type="InterPro" id="IPR036291">
    <property type="entry name" value="NAD(P)-bd_dom_sf"/>
</dbReference>
<protein>
    <recommendedName>
        <fullName evidence="4 6">dTDP-4-dehydrorhamnose reductase</fullName>
        <ecNumber evidence="3 6">1.1.1.133</ecNumber>
    </recommendedName>
</protein>
<sequence length="296" mass="33586">MKDNLIIVVGGDGLLGSTLVPFLKNKGSRVITVSRTSKTSDYNLDFSDEESAKKFLDSFDPEFIINLAGLTDVDFCEASPNMSYRINVKVVENIANWIKTKSPKCHLVHISTDHVYDGNGLHSENDVTITNYYAFSKLAGELAAMIIPSTVLRTNFFGKSFCAKRRSISDWLYTSLKNKEKIQVFEDVFFNPLSMDTLSELIFLSMEKKPVGVFNLGSRDGLSKADFAFLFSEIIHLNPSNMTRTTTDKVSFLKIYRPKNMVMDCSKFEKTFNLVLPTLKDEIIEIARKYYETTKF</sequence>
<evidence type="ECO:0000256" key="1">
    <source>
        <dbReference type="ARBA" id="ARBA00004781"/>
    </source>
</evidence>
<dbReference type="EC" id="1.1.1.133" evidence="3 6"/>
<organism evidence="8 9">
    <name type="scientific">Leptospira vanthielii</name>
    <dbReference type="NCBI Taxonomy" id="293085"/>
    <lineage>
        <taxon>Bacteria</taxon>
        <taxon>Pseudomonadati</taxon>
        <taxon>Spirochaetota</taxon>
        <taxon>Spirochaetia</taxon>
        <taxon>Leptospirales</taxon>
        <taxon>Leptospiraceae</taxon>
        <taxon>Leptospira</taxon>
    </lineage>
</organism>
<evidence type="ECO:0000313" key="8">
    <source>
        <dbReference type="EMBL" id="TGM60695.1"/>
    </source>
</evidence>
<keyword evidence="9" id="KW-1185">Reference proteome</keyword>
<evidence type="ECO:0000256" key="3">
    <source>
        <dbReference type="ARBA" id="ARBA00012929"/>
    </source>
</evidence>
<evidence type="ECO:0000256" key="6">
    <source>
        <dbReference type="RuleBase" id="RU364082"/>
    </source>
</evidence>
<dbReference type="InterPro" id="IPR005913">
    <property type="entry name" value="dTDP_dehydrorham_reduct"/>
</dbReference>
<evidence type="ECO:0000256" key="5">
    <source>
        <dbReference type="ARBA" id="ARBA00048200"/>
    </source>
</evidence>
<dbReference type="InterPro" id="IPR029903">
    <property type="entry name" value="RmlD-like-bd"/>
</dbReference>
<proteinExistence type="inferred from homology"/>
<comment type="function">
    <text evidence="6">Catalyzes the reduction of dTDP-6-deoxy-L-lyxo-4-hexulose to yield dTDP-L-rhamnose.</text>
</comment>
<evidence type="ECO:0000256" key="4">
    <source>
        <dbReference type="ARBA" id="ARBA00017099"/>
    </source>
</evidence>
<dbReference type="SUPFAM" id="SSF51735">
    <property type="entry name" value="NAD(P)-binding Rossmann-fold domains"/>
    <property type="match status" value="1"/>
</dbReference>
<comment type="catalytic activity">
    <reaction evidence="5">
        <text>dTDP-beta-L-rhamnose + NADP(+) = dTDP-4-dehydro-beta-L-rhamnose + NADPH + H(+)</text>
        <dbReference type="Rhea" id="RHEA:21796"/>
        <dbReference type="ChEBI" id="CHEBI:15378"/>
        <dbReference type="ChEBI" id="CHEBI:57510"/>
        <dbReference type="ChEBI" id="CHEBI:57783"/>
        <dbReference type="ChEBI" id="CHEBI:58349"/>
        <dbReference type="ChEBI" id="CHEBI:62830"/>
        <dbReference type="EC" id="1.1.1.133"/>
    </reaction>
</comment>
<dbReference type="Gene3D" id="3.90.25.10">
    <property type="entry name" value="UDP-galactose 4-epimerase, domain 1"/>
    <property type="match status" value="1"/>
</dbReference>
<dbReference type="Gene3D" id="3.40.50.720">
    <property type="entry name" value="NAD(P)-binding Rossmann-like Domain"/>
    <property type="match status" value="1"/>
</dbReference>
<evidence type="ECO:0000256" key="2">
    <source>
        <dbReference type="ARBA" id="ARBA00010944"/>
    </source>
</evidence>
<reference evidence="9" key="1">
    <citation type="journal article" date="2019" name="PLoS Negl. Trop. Dis.">
        <title>Revisiting the worldwide diversity of Leptospira species in the environment.</title>
        <authorList>
            <person name="Vincent A.T."/>
            <person name="Schiettekatte O."/>
            <person name="Bourhy P."/>
            <person name="Veyrier F.J."/>
            <person name="Picardeau M."/>
        </authorList>
    </citation>
    <scope>NUCLEOTIDE SEQUENCE [LARGE SCALE GENOMIC DNA]</scope>
    <source>
        <strain evidence="9">201601955</strain>
    </source>
</reference>
<keyword evidence="6" id="KW-0560">Oxidoreductase</keyword>